<evidence type="ECO:0000313" key="4">
    <source>
        <dbReference type="Proteomes" id="UP000243884"/>
    </source>
</evidence>
<dbReference type="InterPro" id="IPR011642">
    <property type="entry name" value="Gate_dom"/>
</dbReference>
<feature type="transmembrane region" description="Helical" evidence="1">
    <location>
        <begin position="374"/>
        <end position="397"/>
    </location>
</feature>
<feature type="transmembrane region" description="Helical" evidence="1">
    <location>
        <begin position="224"/>
        <end position="245"/>
    </location>
</feature>
<feature type="transmembrane region" description="Helical" evidence="1">
    <location>
        <begin position="80"/>
        <end position="97"/>
    </location>
</feature>
<protein>
    <submittedName>
        <fullName evidence="3">Nucleoside recognition GATE domain-containing membrane protein YjiH</fullName>
    </submittedName>
</protein>
<sequence>MKKSHTMNTFRFVFYSFIGIFMFFIPVEMNGTSSIPLDHVVTLIRQIPYFEVVFGSFVIIVGTVLPFIRNTWKQDKVTMILSIIQILALPFLAFYLFQIGPSALLADDMIPFIFQKIVVPVTTIIPVGTLFLAFIVSYGLMEFIGVLMRPVMVPVFKTPGRSAVDAVTSFIGSYSVALILTNRMYREGRYTAKESAIIATGFSTVSASFMVIVAQTAGLMDQWILYFMTTVFVTFVVTILTIRLYPLNKFTEEYFEGKPGVVEQDVKGDRLKNAWKEAMEISDQAPSLIQNIIPNLRDGIMTSLKIAPSLMSIGVIALIVANYTPFFDILGYIFYPITWLLRLPEPMLAAKAASLSIAEMFLPSLLVVDAAPAVQYVIAIVCISEILFFSASIPCMMSTDIPLKFTDYLIIWFERVALSLLLATPIVYLLFL</sequence>
<dbReference type="EMBL" id="FWXK01000008">
    <property type="protein sequence ID" value="SMC47015.1"/>
    <property type="molecule type" value="Genomic_DNA"/>
</dbReference>
<name>A0A1W1ZEW1_9LACT</name>
<keyword evidence="1" id="KW-0812">Transmembrane</keyword>
<feature type="transmembrane region" description="Helical" evidence="1">
    <location>
        <begin position="49"/>
        <end position="68"/>
    </location>
</feature>
<feature type="transmembrane region" description="Helical" evidence="1">
    <location>
        <begin position="310"/>
        <end position="335"/>
    </location>
</feature>
<feature type="transmembrane region" description="Helical" evidence="1">
    <location>
        <begin position="409"/>
        <end position="431"/>
    </location>
</feature>
<dbReference type="Pfam" id="PF07670">
    <property type="entry name" value="Gate"/>
    <property type="match status" value="1"/>
</dbReference>
<accession>A0A1W1ZEW1</accession>
<dbReference type="OrthoDB" id="1633380at2"/>
<dbReference type="RefSeq" id="WP_084099409.1">
    <property type="nucleotide sequence ID" value="NZ_FWXK01000008.1"/>
</dbReference>
<keyword evidence="1" id="KW-1133">Transmembrane helix</keyword>
<evidence type="ECO:0000259" key="2">
    <source>
        <dbReference type="Pfam" id="PF07670"/>
    </source>
</evidence>
<gene>
    <name evidence="3" type="ORF">SAMN04487984_1297</name>
</gene>
<organism evidence="3 4">
    <name type="scientific">Aerococcus suis</name>
    <dbReference type="NCBI Taxonomy" id="371602"/>
    <lineage>
        <taxon>Bacteria</taxon>
        <taxon>Bacillati</taxon>
        <taxon>Bacillota</taxon>
        <taxon>Bacilli</taxon>
        <taxon>Lactobacillales</taxon>
        <taxon>Aerococcaceae</taxon>
        <taxon>Aerococcus</taxon>
    </lineage>
</organism>
<evidence type="ECO:0000313" key="3">
    <source>
        <dbReference type="EMBL" id="SMC47015.1"/>
    </source>
</evidence>
<proteinExistence type="predicted"/>
<dbReference type="AlphaFoldDB" id="A0A1W1ZEW1"/>
<dbReference type="STRING" id="371602.SAMN04487984_1297"/>
<keyword evidence="1" id="KW-0472">Membrane</keyword>
<feature type="transmembrane region" description="Helical" evidence="1">
    <location>
        <begin position="117"/>
        <end position="141"/>
    </location>
</feature>
<dbReference type="Proteomes" id="UP000243884">
    <property type="component" value="Unassembled WGS sequence"/>
</dbReference>
<feature type="domain" description="Nucleoside transporter/FeoB GTPase Gate" evidence="2">
    <location>
        <begin position="119"/>
        <end position="219"/>
    </location>
</feature>
<reference evidence="4" key="1">
    <citation type="submission" date="2017-04" db="EMBL/GenBank/DDBJ databases">
        <authorList>
            <person name="Varghese N."/>
            <person name="Submissions S."/>
        </authorList>
    </citation>
    <scope>NUCLEOTIDE SEQUENCE [LARGE SCALE GENOMIC DNA]</scope>
    <source>
        <strain evidence="4">DSM 21500</strain>
    </source>
</reference>
<feature type="transmembrane region" description="Helical" evidence="1">
    <location>
        <begin position="197"/>
        <end position="217"/>
    </location>
</feature>
<keyword evidence="4" id="KW-1185">Reference proteome</keyword>
<feature type="transmembrane region" description="Helical" evidence="1">
    <location>
        <begin position="12"/>
        <end position="29"/>
    </location>
</feature>
<evidence type="ECO:0000256" key="1">
    <source>
        <dbReference type="SAM" id="Phobius"/>
    </source>
</evidence>